<organism evidence="8 9">
    <name type="scientific">Aspergillus sclerotialis</name>
    <dbReference type="NCBI Taxonomy" id="2070753"/>
    <lineage>
        <taxon>Eukaryota</taxon>
        <taxon>Fungi</taxon>
        <taxon>Dikarya</taxon>
        <taxon>Ascomycota</taxon>
        <taxon>Pezizomycotina</taxon>
        <taxon>Eurotiomycetes</taxon>
        <taxon>Eurotiomycetidae</taxon>
        <taxon>Eurotiales</taxon>
        <taxon>Aspergillaceae</taxon>
        <taxon>Aspergillus</taxon>
        <taxon>Aspergillus subgen. Polypaecilum</taxon>
    </lineage>
</organism>
<keyword evidence="2 6" id="KW-0689">Ribosomal protein</keyword>
<evidence type="ECO:0000256" key="5">
    <source>
        <dbReference type="ARBA" id="ARBA00042623"/>
    </source>
</evidence>
<dbReference type="PANTHER" id="PTHR21569">
    <property type="entry name" value="RIBOSOMAL PROTEIN S9"/>
    <property type="match status" value="1"/>
</dbReference>
<dbReference type="FunFam" id="3.30.230.10:FF:000001">
    <property type="entry name" value="30S ribosomal protein S9"/>
    <property type="match status" value="1"/>
</dbReference>
<evidence type="ECO:0000256" key="3">
    <source>
        <dbReference type="ARBA" id="ARBA00023274"/>
    </source>
</evidence>
<comment type="caution">
    <text evidence="8">The sequence shown here is derived from an EMBL/GenBank/DDBJ whole genome shotgun (WGS) entry which is preliminary data.</text>
</comment>
<gene>
    <name evidence="8" type="ORF">PHISCL_05394</name>
</gene>
<evidence type="ECO:0000313" key="8">
    <source>
        <dbReference type="EMBL" id="RJE22256.1"/>
    </source>
</evidence>
<evidence type="ECO:0000256" key="6">
    <source>
        <dbReference type="RuleBase" id="RU003815"/>
    </source>
</evidence>
<sequence>MAWQRPSCIVQAMQSARRSAQPLLQSSSVSPSLSPIPTYLFARQRTSTRSYATEAKPEAKKHEPPKAQQAFAAAQEIDFSVFSNRPARIVPASPAYFSGNPKFTDGLLEMERLLAKYESLPTVVPSEAPQMAWLKLPQFREFLGEHVPARKFKVLLSTLQRLNQIDPALAPQEVRTKLNSFLRPGNPYADKPVPPVVDELGRARAKGKRKTSSAVVYLVEGEGEFMVNGKSLLETFPRIHDRESATWPLRCVQRLDKYNVWATVKGGGVTGQAEAITLAVARALLIHEPALKPLLRKAGVVTVDARQVERKKPGHRKARKSPQWVKR</sequence>
<dbReference type="PROSITE" id="PS00360">
    <property type="entry name" value="RIBOSOMAL_S9"/>
    <property type="match status" value="1"/>
</dbReference>
<dbReference type="STRING" id="2070753.A0A3A2ZGX5"/>
<dbReference type="InterPro" id="IPR000754">
    <property type="entry name" value="Ribosomal_uS9"/>
</dbReference>
<feature type="compositionally biased region" description="Basic residues" evidence="7">
    <location>
        <begin position="312"/>
        <end position="327"/>
    </location>
</feature>
<dbReference type="Pfam" id="PF00380">
    <property type="entry name" value="Ribosomal_S9"/>
    <property type="match status" value="1"/>
</dbReference>
<dbReference type="InterPro" id="IPR020568">
    <property type="entry name" value="Ribosomal_Su5_D2-typ_SF"/>
</dbReference>
<dbReference type="NCBIfam" id="NF001099">
    <property type="entry name" value="PRK00132.1"/>
    <property type="match status" value="1"/>
</dbReference>
<dbReference type="InterPro" id="IPR020574">
    <property type="entry name" value="Ribosomal_uS9_CS"/>
</dbReference>
<evidence type="ECO:0000256" key="7">
    <source>
        <dbReference type="SAM" id="MobiDB-lite"/>
    </source>
</evidence>
<dbReference type="PANTHER" id="PTHR21569:SF1">
    <property type="entry name" value="SMALL RIBOSOMAL SUBUNIT PROTEIN US9M"/>
    <property type="match status" value="1"/>
</dbReference>
<feature type="region of interest" description="Disordered" evidence="7">
    <location>
        <begin position="307"/>
        <end position="327"/>
    </location>
</feature>
<dbReference type="OrthoDB" id="10254627at2759"/>
<evidence type="ECO:0000256" key="1">
    <source>
        <dbReference type="ARBA" id="ARBA00005251"/>
    </source>
</evidence>
<dbReference type="SUPFAM" id="SSF54211">
    <property type="entry name" value="Ribosomal protein S5 domain 2-like"/>
    <property type="match status" value="1"/>
</dbReference>
<dbReference type="GO" id="GO:0003735">
    <property type="term" value="F:structural constituent of ribosome"/>
    <property type="evidence" value="ECO:0007669"/>
    <property type="project" value="InterPro"/>
</dbReference>
<dbReference type="AlphaFoldDB" id="A0A3A2ZGX5"/>
<dbReference type="Gene3D" id="3.30.230.10">
    <property type="match status" value="1"/>
</dbReference>
<reference evidence="9" key="1">
    <citation type="submission" date="2017-02" db="EMBL/GenBank/DDBJ databases">
        <authorList>
            <person name="Tafer H."/>
            <person name="Lopandic K."/>
        </authorList>
    </citation>
    <scope>NUCLEOTIDE SEQUENCE [LARGE SCALE GENOMIC DNA]</scope>
    <source>
        <strain evidence="9">CBS 366.77</strain>
    </source>
</reference>
<keyword evidence="9" id="KW-1185">Reference proteome</keyword>
<name>A0A3A2ZGX5_9EURO</name>
<dbReference type="GO" id="GO:0005763">
    <property type="term" value="C:mitochondrial small ribosomal subunit"/>
    <property type="evidence" value="ECO:0007669"/>
    <property type="project" value="TreeGrafter"/>
</dbReference>
<keyword evidence="3 6" id="KW-0687">Ribonucleoprotein</keyword>
<comment type="similarity">
    <text evidence="1 6">Belongs to the universal ribosomal protein uS9 family.</text>
</comment>
<dbReference type="Proteomes" id="UP000266188">
    <property type="component" value="Unassembled WGS sequence"/>
</dbReference>
<proteinExistence type="inferred from homology"/>
<dbReference type="GO" id="GO:0003723">
    <property type="term" value="F:RNA binding"/>
    <property type="evidence" value="ECO:0007669"/>
    <property type="project" value="TreeGrafter"/>
</dbReference>
<evidence type="ECO:0000256" key="2">
    <source>
        <dbReference type="ARBA" id="ARBA00022980"/>
    </source>
</evidence>
<dbReference type="InterPro" id="IPR023035">
    <property type="entry name" value="Ribosomal_uS9_bac/plastid"/>
</dbReference>
<evidence type="ECO:0000256" key="4">
    <source>
        <dbReference type="ARBA" id="ARBA00039318"/>
    </source>
</evidence>
<evidence type="ECO:0000313" key="9">
    <source>
        <dbReference type="Proteomes" id="UP000266188"/>
    </source>
</evidence>
<accession>A0A3A2ZGX5</accession>
<dbReference type="EMBL" id="MVGC01000177">
    <property type="protein sequence ID" value="RJE22256.1"/>
    <property type="molecule type" value="Genomic_DNA"/>
</dbReference>
<protein>
    <recommendedName>
        <fullName evidence="4">Small ribosomal subunit protein uS9m</fullName>
    </recommendedName>
    <alternativeName>
        <fullName evidence="5">37S ribosomal protein S9, mitochondrial</fullName>
    </alternativeName>
</protein>
<dbReference type="InterPro" id="IPR014721">
    <property type="entry name" value="Ribsml_uS5_D2-typ_fold_subgr"/>
</dbReference>
<dbReference type="GO" id="GO:0006412">
    <property type="term" value="P:translation"/>
    <property type="evidence" value="ECO:0007669"/>
    <property type="project" value="InterPro"/>
</dbReference>